<feature type="region of interest" description="Disordered" evidence="10">
    <location>
        <begin position="255"/>
        <end position="277"/>
    </location>
</feature>
<keyword evidence="6" id="KW-0833">Ubl conjugation pathway</keyword>
<dbReference type="AlphaFoldDB" id="A0A151MAP2"/>
<evidence type="ECO:0000256" key="6">
    <source>
        <dbReference type="ARBA" id="ARBA00022786"/>
    </source>
</evidence>
<evidence type="ECO:0000256" key="7">
    <source>
        <dbReference type="ARBA" id="ARBA00022833"/>
    </source>
</evidence>
<evidence type="ECO:0000256" key="3">
    <source>
        <dbReference type="ARBA" id="ARBA00022679"/>
    </source>
</evidence>
<feature type="domain" description="B box-type" evidence="12">
    <location>
        <begin position="41"/>
        <end position="77"/>
    </location>
</feature>
<dbReference type="InterPro" id="IPR019786">
    <property type="entry name" value="Zinc_finger_PHD-type_CS"/>
</dbReference>
<dbReference type="InterPro" id="IPR034732">
    <property type="entry name" value="EPHD"/>
</dbReference>
<keyword evidence="4" id="KW-0479">Metal-binding</keyword>
<dbReference type="STRING" id="8496.A0A151MAP2"/>
<dbReference type="GO" id="GO:0003676">
    <property type="term" value="F:nucleic acid binding"/>
    <property type="evidence" value="ECO:0007669"/>
    <property type="project" value="InterPro"/>
</dbReference>
<dbReference type="InterPro" id="IPR012337">
    <property type="entry name" value="RNaseH-like_sf"/>
</dbReference>
<dbReference type="GO" id="GO:0005634">
    <property type="term" value="C:nucleus"/>
    <property type="evidence" value="ECO:0007669"/>
    <property type="project" value="TreeGrafter"/>
</dbReference>
<dbReference type="Pfam" id="PF26054">
    <property type="entry name" value="PHD_G2E3"/>
    <property type="match status" value="1"/>
</dbReference>
<dbReference type="Pfam" id="PF13771">
    <property type="entry name" value="zf-HC5HC2H"/>
    <property type="match status" value="1"/>
</dbReference>
<organism evidence="14 15">
    <name type="scientific">Alligator mississippiensis</name>
    <name type="common">American alligator</name>
    <dbReference type="NCBI Taxonomy" id="8496"/>
    <lineage>
        <taxon>Eukaryota</taxon>
        <taxon>Metazoa</taxon>
        <taxon>Chordata</taxon>
        <taxon>Craniata</taxon>
        <taxon>Vertebrata</taxon>
        <taxon>Euteleostomi</taxon>
        <taxon>Archelosauria</taxon>
        <taxon>Archosauria</taxon>
        <taxon>Crocodylia</taxon>
        <taxon>Alligatoridae</taxon>
        <taxon>Alligatorinae</taxon>
        <taxon>Alligator</taxon>
    </lineage>
</organism>
<dbReference type="InterPro" id="IPR059102">
    <property type="entry name" value="PHD_PHF7/G2E3-like"/>
</dbReference>
<name>A0A151MAP2_ALLMI</name>
<dbReference type="CDD" id="cd15669">
    <property type="entry name" value="ePHD_PHF7_G2E3_like"/>
    <property type="match status" value="1"/>
</dbReference>
<dbReference type="PROSITE" id="PS50119">
    <property type="entry name" value="ZF_BBOX"/>
    <property type="match status" value="1"/>
</dbReference>
<keyword evidence="8" id="KW-0539">Nucleus</keyword>
<evidence type="ECO:0000256" key="4">
    <source>
        <dbReference type="ARBA" id="ARBA00022723"/>
    </source>
</evidence>
<feature type="compositionally biased region" description="Acidic residues" evidence="10">
    <location>
        <begin position="255"/>
        <end position="264"/>
    </location>
</feature>
<dbReference type="PANTHER" id="PTHR12420">
    <property type="entry name" value="PHD FINGER PROTEIN"/>
    <property type="match status" value="1"/>
</dbReference>
<evidence type="ECO:0000256" key="1">
    <source>
        <dbReference type="ARBA" id="ARBA00004123"/>
    </source>
</evidence>
<evidence type="ECO:0000256" key="10">
    <source>
        <dbReference type="SAM" id="MobiDB-lite"/>
    </source>
</evidence>
<evidence type="ECO:0000313" key="14">
    <source>
        <dbReference type="EMBL" id="KYO21549.1"/>
    </source>
</evidence>
<dbReference type="PROSITE" id="PS01359">
    <property type="entry name" value="ZF_PHD_1"/>
    <property type="match status" value="1"/>
</dbReference>
<dbReference type="SUPFAM" id="SSF53098">
    <property type="entry name" value="Ribonuclease H-like"/>
    <property type="match status" value="1"/>
</dbReference>
<dbReference type="PROSITE" id="PS51805">
    <property type="entry name" value="EPHD"/>
    <property type="match status" value="1"/>
</dbReference>
<keyword evidence="7" id="KW-0862">Zinc</keyword>
<feature type="domain" description="RING-type" evidence="11">
    <location>
        <begin position="686"/>
        <end position="734"/>
    </location>
</feature>
<dbReference type="InterPro" id="IPR000315">
    <property type="entry name" value="Znf_B-box"/>
</dbReference>
<protein>
    <submittedName>
        <fullName evidence="14">PHD finger protein 7 isoform A</fullName>
    </submittedName>
</protein>
<dbReference type="PANTHER" id="PTHR12420:SF47">
    <property type="entry name" value="PHD FINGER PROTEIN 7"/>
    <property type="match status" value="1"/>
</dbReference>
<evidence type="ECO:0000256" key="8">
    <source>
        <dbReference type="ARBA" id="ARBA00023242"/>
    </source>
</evidence>
<feature type="domain" description="PHD-type" evidence="13">
    <location>
        <begin position="553"/>
        <end position="669"/>
    </location>
</feature>
<evidence type="ECO:0000256" key="9">
    <source>
        <dbReference type="PROSITE-ProRule" id="PRU00024"/>
    </source>
</evidence>
<keyword evidence="15" id="KW-1185">Reference proteome</keyword>
<evidence type="ECO:0000259" key="13">
    <source>
        <dbReference type="PROSITE" id="PS51805"/>
    </source>
</evidence>
<dbReference type="Proteomes" id="UP000050525">
    <property type="component" value="Unassembled WGS sequence"/>
</dbReference>
<keyword evidence="5 9" id="KW-0863">Zinc-finger</keyword>
<dbReference type="InterPro" id="IPR001841">
    <property type="entry name" value="Znf_RING"/>
</dbReference>
<comment type="subcellular location">
    <subcellularLocation>
        <location evidence="1">Nucleus</location>
    </subcellularLocation>
</comment>
<feature type="compositionally biased region" description="Basic and acidic residues" evidence="10">
    <location>
        <begin position="188"/>
        <end position="205"/>
    </location>
</feature>
<dbReference type="Gene3D" id="3.30.40.10">
    <property type="entry name" value="Zinc/RING finger domain, C3HC4 (zinc finger)"/>
    <property type="match status" value="2"/>
</dbReference>
<feature type="region of interest" description="Disordered" evidence="10">
    <location>
        <begin position="129"/>
        <end position="223"/>
    </location>
</feature>
<dbReference type="InterPro" id="IPR051188">
    <property type="entry name" value="PHD-type_Zinc_Finger"/>
</dbReference>
<evidence type="ECO:0000256" key="2">
    <source>
        <dbReference type="ARBA" id="ARBA00004906"/>
    </source>
</evidence>
<evidence type="ECO:0000256" key="5">
    <source>
        <dbReference type="ARBA" id="ARBA00022771"/>
    </source>
</evidence>
<gene>
    <name evidence="14" type="primary">PHF7</name>
    <name evidence="14" type="ORF">Y1Q_0001723</name>
</gene>
<evidence type="ECO:0000313" key="15">
    <source>
        <dbReference type="Proteomes" id="UP000050525"/>
    </source>
</evidence>
<accession>A0A151MAP2</accession>
<dbReference type="SUPFAM" id="SSF57903">
    <property type="entry name" value="FYVE/PHD zinc finger"/>
    <property type="match status" value="1"/>
</dbReference>
<sequence>MCLTCFKLHQKFLKLESHEARNVKELQAGSLREFLEGVRKPCNLFCTTHKTQIACIYCSICCKPKCLICALLDSEHRAGPSTESQQDGNTLVFSLECLYAPESPPQHTHLPVDSNEEGLLAPQDTSHHLLSPAMLPTSGTRDIGGDADPEVSPMSSPEISNEAHFSSSITKRKGGQDTEIPSSPAKFIKTEADDGKWEKWAREPNLEQPGTSSSTGNGSGWMANSAGAVKEADLTEPLENNIPQEVTLISILESSEEDDSDEESMSSSLPDDTSNISYKSHEGDLPVILDDLLPEEFDTRQGSLLFFDLKLLRSEITQLAVIDGSKKFIILIQPLKSLPDMIEKGLIYETGMKPFFSHLRTVHKPILVGFALWSLSFPILFKALDTLGMGREFRETVFGFLDVLPLIKEKIPKAGSYHLKHLASNYLWKQLNELSALEAAEAVKDLCTVLEIDPVQEPRSVLSYSSLECYASLQPLIKEKLLTKPSSQTLARHNVSLSVLSSVYRKDPVRSPKASHWRNFLLSQLPIQLISPKRHLRKLVMAGQNPSETPPPSLVCVLCLQDDNDVDRLGEKLKKGSFCVHHYCLIFANKLKRKGKKRQGFHGHLFADIRKEVERAAKQVCCVCGEYGAATSCGDIGNCQRTFHFPCGQKHGFISQYFDPYRAFCYQHGPTQNLPSGKEVMGEASCVICFSSLETYASYDVLQAPCCYRWLHRACVQKYAFSAGLFCFKCPFCNNQDTFPDEMKRMGINIPRRKPSWETEPNAFSDLCLQEPSCNVEICQCPDGRDHFRVRSKWALVLCEECGVKGTHRLCSSLNEESPWLCQECMETLCRQIEAATPSDQVDVGMASTSEACRHALKRTLPPE</sequence>
<dbReference type="Pfam" id="PF25244">
    <property type="entry name" value="PML_C"/>
    <property type="match status" value="1"/>
</dbReference>
<proteinExistence type="predicted"/>
<dbReference type="InterPro" id="IPR042013">
    <property type="entry name" value="PHF7/G2E3_ePHD"/>
</dbReference>
<dbReference type="PROSITE" id="PS50089">
    <property type="entry name" value="ZF_RING_2"/>
    <property type="match status" value="1"/>
</dbReference>
<evidence type="ECO:0000259" key="11">
    <source>
        <dbReference type="PROSITE" id="PS50089"/>
    </source>
</evidence>
<dbReference type="InterPro" id="IPR036397">
    <property type="entry name" value="RNaseH_sf"/>
</dbReference>
<comment type="caution">
    <text evidence="14">The sequence shown here is derived from an EMBL/GenBank/DDBJ whole genome shotgun (WGS) entry which is preliminary data.</text>
</comment>
<dbReference type="GO" id="GO:0008270">
    <property type="term" value="F:zinc ion binding"/>
    <property type="evidence" value="ECO:0007669"/>
    <property type="project" value="UniProtKB-KW"/>
</dbReference>
<dbReference type="InterPro" id="IPR057617">
    <property type="entry name" value="PML_C"/>
</dbReference>
<feature type="compositionally biased region" description="Polar residues" evidence="10">
    <location>
        <begin position="153"/>
        <end position="169"/>
    </location>
</feature>
<dbReference type="Gene3D" id="3.30.420.10">
    <property type="entry name" value="Ribonuclease H-like superfamily/Ribonuclease H"/>
    <property type="match status" value="1"/>
</dbReference>
<dbReference type="InterPro" id="IPR011011">
    <property type="entry name" value="Znf_FYVE_PHD"/>
</dbReference>
<evidence type="ECO:0000259" key="12">
    <source>
        <dbReference type="PROSITE" id="PS50119"/>
    </source>
</evidence>
<comment type="pathway">
    <text evidence="2">Protein modification; protein ubiquitination.</text>
</comment>
<dbReference type="InterPro" id="IPR013083">
    <property type="entry name" value="Znf_RING/FYVE/PHD"/>
</dbReference>
<reference evidence="14 15" key="1">
    <citation type="journal article" date="2012" name="Genome Biol.">
        <title>Sequencing three crocodilian genomes to illuminate the evolution of archosaurs and amniotes.</title>
        <authorList>
            <person name="St John J.A."/>
            <person name="Braun E.L."/>
            <person name="Isberg S.R."/>
            <person name="Miles L.G."/>
            <person name="Chong A.Y."/>
            <person name="Gongora J."/>
            <person name="Dalzell P."/>
            <person name="Moran C."/>
            <person name="Bed'hom B."/>
            <person name="Abzhanov A."/>
            <person name="Burgess S.C."/>
            <person name="Cooksey A.M."/>
            <person name="Castoe T.A."/>
            <person name="Crawford N.G."/>
            <person name="Densmore L.D."/>
            <person name="Drew J.C."/>
            <person name="Edwards S.V."/>
            <person name="Faircloth B.C."/>
            <person name="Fujita M.K."/>
            <person name="Greenwold M.J."/>
            <person name="Hoffmann F.G."/>
            <person name="Howard J.M."/>
            <person name="Iguchi T."/>
            <person name="Janes D.E."/>
            <person name="Khan S.Y."/>
            <person name="Kohno S."/>
            <person name="de Koning A.J."/>
            <person name="Lance S.L."/>
            <person name="McCarthy F.M."/>
            <person name="McCormack J.E."/>
            <person name="Merchant M.E."/>
            <person name="Peterson D.G."/>
            <person name="Pollock D.D."/>
            <person name="Pourmand N."/>
            <person name="Raney B.J."/>
            <person name="Roessler K.A."/>
            <person name="Sanford J.R."/>
            <person name="Sawyer R.H."/>
            <person name="Schmidt C.J."/>
            <person name="Triplett E.W."/>
            <person name="Tuberville T.D."/>
            <person name="Venegas-Anaya M."/>
            <person name="Howard J.T."/>
            <person name="Jarvis E.D."/>
            <person name="Guillette L.J.Jr."/>
            <person name="Glenn T.C."/>
            <person name="Green R.E."/>
            <person name="Ray D.A."/>
        </authorList>
    </citation>
    <scope>NUCLEOTIDE SEQUENCE [LARGE SCALE GENOMIC DNA]</scope>
    <source>
        <strain evidence="14">KSC_2009_1</strain>
    </source>
</reference>
<keyword evidence="3" id="KW-0808">Transferase</keyword>
<dbReference type="EMBL" id="AKHW03006295">
    <property type="protein sequence ID" value="KYO21549.1"/>
    <property type="molecule type" value="Genomic_DNA"/>
</dbReference>